<evidence type="ECO:0000256" key="7">
    <source>
        <dbReference type="ARBA" id="ARBA00023242"/>
    </source>
</evidence>
<dbReference type="GO" id="GO:0008380">
    <property type="term" value="P:RNA splicing"/>
    <property type="evidence" value="ECO:0007669"/>
    <property type="project" value="UniProtKB-KW"/>
</dbReference>
<dbReference type="PANTHER" id="PTHR31077">
    <property type="entry name" value="U4/U6.U5 SMALL NUCLEAR RIBONUCLEOPROTEIN 27 KDA PROTEIN"/>
    <property type="match status" value="1"/>
</dbReference>
<dbReference type="OrthoDB" id="21368at2759"/>
<dbReference type="Pfam" id="PF08648">
    <property type="entry name" value="SNRNP27"/>
    <property type="match status" value="1"/>
</dbReference>
<evidence type="ECO:0000313" key="10">
    <source>
        <dbReference type="EMBL" id="OLL25671.1"/>
    </source>
</evidence>
<protein>
    <submittedName>
        <fullName evidence="10">U4/U6.U5 small nuclear ribonucleoprotein</fullName>
    </submittedName>
</protein>
<organism evidence="10 11">
    <name type="scientific">Neolecta irregularis (strain DAH-3)</name>
    <dbReference type="NCBI Taxonomy" id="1198029"/>
    <lineage>
        <taxon>Eukaryota</taxon>
        <taxon>Fungi</taxon>
        <taxon>Dikarya</taxon>
        <taxon>Ascomycota</taxon>
        <taxon>Taphrinomycotina</taxon>
        <taxon>Neolectales</taxon>
        <taxon>Neolectaceae</taxon>
        <taxon>Neolecta</taxon>
    </lineage>
</organism>
<dbReference type="AlphaFoldDB" id="A0A1U7LT30"/>
<dbReference type="GO" id="GO:0071011">
    <property type="term" value="C:precatalytic spliceosome"/>
    <property type="evidence" value="ECO:0007669"/>
    <property type="project" value="TreeGrafter"/>
</dbReference>
<name>A0A1U7LT30_NEOID</name>
<keyword evidence="6" id="KW-0508">mRNA splicing</keyword>
<evidence type="ECO:0000256" key="1">
    <source>
        <dbReference type="ARBA" id="ARBA00003632"/>
    </source>
</evidence>
<comment type="function">
    <text evidence="1">May play a role in mRNA splicing.</text>
</comment>
<dbReference type="InterPro" id="IPR013957">
    <property type="entry name" value="SNRNP27"/>
</dbReference>
<evidence type="ECO:0000259" key="9">
    <source>
        <dbReference type="Pfam" id="PF08648"/>
    </source>
</evidence>
<keyword evidence="10" id="KW-0687">Ribonucleoprotein</keyword>
<evidence type="ECO:0000256" key="3">
    <source>
        <dbReference type="ARBA" id="ARBA00008218"/>
    </source>
</evidence>
<comment type="caution">
    <text evidence="10">The sequence shown here is derived from an EMBL/GenBank/DDBJ whole genome shotgun (WGS) entry which is preliminary data.</text>
</comment>
<dbReference type="STRING" id="1198029.A0A1U7LT30"/>
<comment type="subcellular location">
    <subcellularLocation>
        <location evidence="2">Nucleus</location>
    </subcellularLocation>
</comment>
<keyword evidence="7" id="KW-0539">Nucleus</keyword>
<evidence type="ECO:0000256" key="6">
    <source>
        <dbReference type="ARBA" id="ARBA00023187"/>
    </source>
</evidence>
<comment type="subunit">
    <text evidence="4">Part of a tri-snRNP complex.</text>
</comment>
<feature type="region of interest" description="Disordered" evidence="8">
    <location>
        <begin position="90"/>
        <end position="112"/>
    </location>
</feature>
<proteinExistence type="inferred from homology"/>
<sequence length="173" mass="19413">MTRQTASVIDQETEMRELAETAREAPGFMTAEMTNHTIDDDEALLATGIWAERDLECDLRILMDDFREKKTGGDRRRENERKTIDKYLEALGDTPDGPERPATRPGEDHLEPAPEIDEEAGLMKLMGFSGFSSTQGKHIPGNTAGVLKKVKPQKFRQYMNRPGGFNKPLESSS</sequence>
<evidence type="ECO:0000256" key="5">
    <source>
        <dbReference type="ARBA" id="ARBA00022664"/>
    </source>
</evidence>
<feature type="compositionally biased region" description="Basic and acidic residues" evidence="8">
    <location>
        <begin position="97"/>
        <end position="112"/>
    </location>
</feature>
<keyword evidence="11" id="KW-1185">Reference proteome</keyword>
<gene>
    <name evidence="10" type="ORF">NEOLI_002074</name>
</gene>
<accession>A0A1U7LT30</accession>
<dbReference type="PANTHER" id="PTHR31077:SF1">
    <property type="entry name" value="U4_U6.U5 SMALL NUCLEAR RIBONUCLEOPROTEIN 27 KDA PROTEIN"/>
    <property type="match status" value="1"/>
</dbReference>
<dbReference type="GO" id="GO:0006397">
    <property type="term" value="P:mRNA processing"/>
    <property type="evidence" value="ECO:0007669"/>
    <property type="project" value="UniProtKB-KW"/>
</dbReference>
<evidence type="ECO:0000313" key="11">
    <source>
        <dbReference type="Proteomes" id="UP000186594"/>
    </source>
</evidence>
<reference evidence="10 11" key="1">
    <citation type="submission" date="2016-04" db="EMBL/GenBank/DDBJ databases">
        <title>Evolutionary innovation and constraint leading to complex multicellularity in the Ascomycota.</title>
        <authorList>
            <person name="Cisse O."/>
            <person name="Nguyen A."/>
            <person name="Hewitt D.A."/>
            <person name="Jedd G."/>
            <person name="Stajich J.E."/>
        </authorList>
    </citation>
    <scope>NUCLEOTIDE SEQUENCE [LARGE SCALE GENOMIC DNA]</scope>
    <source>
        <strain evidence="10 11">DAH-3</strain>
    </source>
</reference>
<evidence type="ECO:0000256" key="4">
    <source>
        <dbReference type="ARBA" id="ARBA00011825"/>
    </source>
</evidence>
<evidence type="ECO:0000256" key="2">
    <source>
        <dbReference type="ARBA" id="ARBA00004123"/>
    </source>
</evidence>
<keyword evidence="5" id="KW-0507">mRNA processing</keyword>
<comment type="similarity">
    <text evidence="3">Belongs to the SNUT3 family.</text>
</comment>
<feature type="domain" description="U4/U6.U5 small nuclear ribonucleoprotein 27kDa protein" evidence="9">
    <location>
        <begin position="117"/>
        <end position="171"/>
    </location>
</feature>
<dbReference type="Proteomes" id="UP000186594">
    <property type="component" value="Unassembled WGS sequence"/>
</dbReference>
<dbReference type="EMBL" id="LXFE01000337">
    <property type="protein sequence ID" value="OLL25671.1"/>
    <property type="molecule type" value="Genomic_DNA"/>
</dbReference>
<evidence type="ECO:0000256" key="8">
    <source>
        <dbReference type="SAM" id="MobiDB-lite"/>
    </source>
</evidence>